<name>A0AAN5I4R2_9BILA</name>
<accession>A0AAN5I4R2</accession>
<proteinExistence type="predicted"/>
<feature type="non-terminal residue" evidence="1">
    <location>
        <position position="1"/>
    </location>
</feature>
<feature type="non-terminal residue" evidence="1">
    <location>
        <position position="163"/>
    </location>
</feature>
<comment type="caution">
    <text evidence="1">The sequence shown here is derived from an EMBL/GenBank/DDBJ whole genome shotgun (WGS) entry which is preliminary data.</text>
</comment>
<dbReference type="SUPFAM" id="SSF57302">
    <property type="entry name" value="Snake toxin-like"/>
    <property type="match status" value="2"/>
</dbReference>
<protein>
    <submittedName>
        <fullName evidence="1">Uncharacterized protein</fullName>
    </submittedName>
</protein>
<dbReference type="Proteomes" id="UP001328107">
    <property type="component" value="Unassembled WGS sequence"/>
</dbReference>
<evidence type="ECO:0000313" key="2">
    <source>
        <dbReference type="Proteomes" id="UP001328107"/>
    </source>
</evidence>
<keyword evidence="2" id="KW-1185">Reference proteome</keyword>
<dbReference type="AlphaFoldDB" id="A0AAN5I4R2"/>
<gene>
    <name evidence="1" type="ORF">PMAYCL1PPCAC_20896</name>
</gene>
<dbReference type="EMBL" id="BTRK01000004">
    <property type="protein sequence ID" value="GMR50701.1"/>
    <property type="molecule type" value="Genomic_DNA"/>
</dbReference>
<reference evidence="2" key="1">
    <citation type="submission" date="2022-10" db="EMBL/GenBank/DDBJ databases">
        <title>Genome assembly of Pristionchus species.</title>
        <authorList>
            <person name="Yoshida K."/>
            <person name="Sommer R.J."/>
        </authorList>
    </citation>
    <scope>NUCLEOTIDE SEQUENCE [LARGE SCALE GENOMIC DNA]</scope>
    <source>
        <strain evidence="2">RS5460</strain>
    </source>
</reference>
<dbReference type="InterPro" id="IPR045860">
    <property type="entry name" value="Snake_toxin-like_sf"/>
</dbReference>
<sequence length="163" mass="16947">DLLIFLTFPAAISAIRCYDGLLSSESDLPLSKMCTSDFCSSMEGSVGNKKRVVMSCGRACTSEGIDPATGLFCCKFDFCNGADGANQCYVGSGMDDVNVLYKPLPCPSGFCYKTPVVLGTKSGEAKDCAHPSVCSSTGKEDNGGYCCNGNLCNAASGSSLLMT</sequence>
<organism evidence="1 2">
    <name type="scientific">Pristionchus mayeri</name>
    <dbReference type="NCBI Taxonomy" id="1317129"/>
    <lineage>
        <taxon>Eukaryota</taxon>
        <taxon>Metazoa</taxon>
        <taxon>Ecdysozoa</taxon>
        <taxon>Nematoda</taxon>
        <taxon>Chromadorea</taxon>
        <taxon>Rhabditida</taxon>
        <taxon>Rhabditina</taxon>
        <taxon>Diplogasteromorpha</taxon>
        <taxon>Diplogasteroidea</taxon>
        <taxon>Neodiplogasteridae</taxon>
        <taxon>Pristionchus</taxon>
    </lineage>
</organism>
<evidence type="ECO:0000313" key="1">
    <source>
        <dbReference type="EMBL" id="GMR50701.1"/>
    </source>
</evidence>